<gene>
    <name evidence="1" type="ORF">MSG28_002081</name>
</gene>
<dbReference type="Proteomes" id="UP001064048">
    <property type="component" value="Chromosome 3"/>
</dbReference>
<name>A0ACC0JU87_CHOFU</name>
<sequence>MPFTMKEGGFGTGDYVAFGILCAASCAGGVWYSAMGSRRKTLYLELRFNRHVRAVASILFLLDEVLFLPMVVYVPALAFNQLTGFNVFAVGGVMVAICGIYTALTGVMFIGVLLVAAAGTVAVGGLRAVFDIAALWSFSPYERQTGWGAVVGGMLYWTCFNSVNQTMVQRYISLPSKRQAIYALAIFCLGAILAISLCVWCGLAAWGAWIQGGCDPGGVPLVDDRLLPAFVTYISRVQHLPGLAGVFLAGVFGAGLSSLSAVLNACALVAVEDIMHGWLQWRLKPLTEGIIARMVTVVLALISLVMLIVIEKLGGVLDSDGQSL</sequence>
<organism evidence="1 2">
    <name type="scientific">Choristoneura fumiferana</name>
    <name type="common">Spruce budworm moth</name>
    <name type="synonym">Archips fumiferana</name>
    <dbReference type="NCBI Taxonomy" id="7141"/>
    <lineage>
        <taxon>Eukaryota</taxon>
        <taxon>Metazoa</taxon>
        <taxon>Ecdysozoa</taxon>
        <taxon>Arthropoda</taxon>
        <taxon>Hexapoda</taxon>
        <taxon>Insecta</taxon>
        <taxon>Pterygota</taxon>
        <taxon>Neoptera</taxon>
        <taxon>Endopterygota</taxon>
        <taxon>Lepidoptera</taxon>
        <taxon>Glossata</taxon>
        <taxon>Ditrysia</taxon>
        <taxon>Tortricoidea</taxon>
        <taxon>Tortricidae</taxon>
        <taxon>Tortricinae</taxon>
        <taxon>Choristoneura</taxon>
    </lineage>
</organism>
<keyword evidence="2" id="KW-1185">Reference proteome</keyword>
<accession>A0ACC0JU87</accession>
<evidence type="ECO:0000313" key="2">
    <source>
        <dbReference type="Proteomes" id="UP001064048"/>
    </source>
</evidence>
<evidence type="ECO:0000313" key="1">
    <source>
        <dbReference type="EMBL" id="KAI8427584.1"/>
    </source>
</evidence>
<reference evidence="1 2" key="1">
    <citation type="journal article" date="2022" name="Genome Biol. Evol.">
        <title>The Spruce Budworm Genome: Reconstructing the Evolutionary History of Antifreeze Proteins.</title>
        <authorList>
            <person name="Beliveau C."/>
            <person name="Gagne P."/>
            <person name="Picq S."/>
            <person name="Vernygora O."/>
            <person name="Keeling C.I."/>
            <person name="Pinkney K."/>
            <person name="Doucet D."/>
            <person name="Wen F."/>
            <person name="Johnston J.S."/>
            <person name="Maaroufi H."/>
            <person name="Boyle B."/>
            <person name="Laroche J."/>
            <person name="Dewar K."/>
            <person name="Juretic N."/>
            <person name="Blackburn G."/>
            <person name="Nisole A."/>
            <person name="Brunet B."/>
            <person name="Brandao M."/>
            <person name="Lumley L."/>
            <person name="Duan J."/>
            <person name="Quan G."/>
            <person name="Lucarotti C.J."/>
            <person name="Roe A.D."/>
            <person name="Sperling F.A.H."/>
            <person name="Levesque R.C."/>
            <person name="Cusson M."/>
        </authorList>
    </citation>
    <scope>NUCLEOTIDE SEQUENCE [LARGE SCALE GENOMIC DNA]</scope>
    <source>
        <strain evidence="1">Glfc:IPQL:Cfum</strain>
    </source>
</reference>
<dbReference type="EMBL" id="CM046103">
    <property type="protein sequence ID" value="KAI8427584.1"/>
    <property type="molecule type" value="Genomic_DNA"/>
</dbReference>
<comment type="caution">
    <text evidence="1">The sequence shown here is derived from an EMBL/GenBank/DDBJ whole genome shotgun (WGS) entry which is preliminary data.</text>
</comment>
<proteinExistence type="predicted"/>
<protein>
    <submittedName>
        <fullName evidence="1">Uncharacterized protein</fullName>
    </submittedName>
</protein>